<keyword evidence="2" id="KW-0472">Membrane</keyword>
<feature type="transmembrane region" description="Helical" evidence="2">
    <location>
        <begin position="393"/>
        <end position="413"/>
    </location>
</feature>
<evidence type="ECO:0000313" key="3">
    <source>
        <dbReference type="EMBL" id="EJK52056.1"/>
    </source>
</evidence>
<dbReference type="EMBL" id="AGNL01040517">
    <property type="protein sequence ID" value="EJK52056.1"/>
    <property type="molecule type" value="Genomic_DNA"/>
</dbReference>
<proteinExistence type="predicted"/>
<feature type="non-terminal residue" evidence="3">
    <location>
        <position position="1"/>
    </location>
</feature>
<evidence type="ECO:0000256" key="2">
    <source>
        <dbReference type="SAM" id="Phobius"/>
    </source>
</evidence>
<gene>
    <name evidence="3" type="ORF">THAOC_28712</name>
</gene>
<keyword evidence="2" id="KW-0812">Transmembrane</keyword>
<evidence type="ECO:0000256" key="1">
    <source>
        <dbReference type="SAM" id="MobiDB-lite"/>
    </source>
</evidence>
<dbReference type="eggNOG" id="ENOG502SPYY">
    <property type="taxonomic scope" value="Eukaryota"/>
</dbReference>
<evidence type="ECO:0000313" key="4">
    <source>
        <dbReference type="Proteomes" id="UP000266841"/>
    </source>
</evidence>
<dbReference type="AlphaFoldDB" id="K0RT24"/>
<organism evidence="3 4">
    <name type="scientific">Thalassiosira oceanica</name>
    <name type="common">Marine diatom</name>
    <dbReference type="NCBI Taxonomy" id="159749"/>
    <lineage>
        <taxon>Eukaryota</taxon>
        <taxon>Sar</taxon>
        <taxon>Stramenopiles</taxon>
        <taxon>Ochrophyta</taxon>
        <taxon>Bacillariophyta</taxon>
        <taxon>Coscinodiscophyceae</taxon>
        <taxon>Thalassiosirophycidae</taxon>
        <taxon>Thalassiosirales</taxon>
        <taxon>Thalassiosiraceae</taxon>
        <taxon>Thalassiosira</taxon>
    </lineage>
</organism>
<reference evidence="3 4" key="1">
    <citation type="journal article" date="2012" name="Genome Biol.">
        <title>Genome and low-iron response of an oceanic diatom adapted to chronic iron limitation.</title>
        <authorList>
            <person name="Lommer M."/>
            <person name="Specht M."/>
            <person name="Roy A.S."/>
            <person name="Kraemer L."/>
            <person name="Andreson R."/>
            <person name="Gutowska M.A."/>
            <person name="Wolf J."/>
            <person name="Bergner S.V."/>
            <person name="Schilhabel M.B."/>
            <person name="Klostermeier U.C."/>
            <person name="Beiko R.G."/>
            <person name="Rosenstiel P."/>
            <person name="Hippler M."/>
            <person name="Laroche J."/>
        </authorList>
    </citation>
    <scope>NUCLEOTIDE SEQUENCE [LARGE SCALE GENOMIC DNA]</scope>
    <source>
        <strain evidence="3 4">CCMP1005</strain>
    </source>
</reference>
<protein>
    <submittedName>
        <fullName evidence="3">Uncharacterized protein</fullName>
    </submittedName>
</protein>
<dbReference type="Proteomes" id="UP000266841">
    <property type="component" value="Unassembled WGS sequence"/>
</dbReference>
<comment type="caution">
    <text evidence="3">The sequence shown here is derived from an EMBL/GenBank/DDBJ whole genome shotgun (WGS) entry which is preliminary data.</text>
</comment>
<dbReference type="OrthoDB" id="42011at2759"/>
<keyword evidence="4" id="KW-1185">Reference proteome</keyword>
<keyword evidence="2" id="KW-1133">Transmembrane helix</keyword>
<name>K0RT24_THAOC</name>
<feature type="compositionally biased region" description="Acidic residues" evidence="1">
    <location>
        <begin position="77"/>
        <end position="124"/>
    </location>
</feature>
<feature type="compositionally biased region" description="Acidic residues" evidence="1">
    <location>
        <begin position="273"/>
        <end position="290"/>
    </location>
</feature>
<sequence length="482" mass="54503">TYNEDLFDEDIIGYAKAGQVVSTKSYVLFHICTDDTCYLDAEDDLYMVDLATYLANIATYHANKRIDFCEQCESNDEYCNPEEEAEEEDDEAEEEGEGDEEGDEEDKEEGEEEEGEEDKEEGEGEDRRRLKKNKRKYSKKIERKLANKNYIDCDKCEEYECFVDEDDLDDSVESQNEIDEQISEFIGDLAGCQETGVQWNNLDLYTGVMCSPYGDGVELAVFVDEYCTMYTNQKNFTTLFNADTDYFTYVEDYIKTAFKEVTPCKQVVYDDYEDEEDENDNNEEQEENNEASEYCQAVMEEDIVSFSDCEADGDEAEGEENDEYDWSWYSSSAISAEKADDINSVCVAINAMDSESYGAHVYDEETNGSWYTRNKEGAIVYGDEEEESMSGGMIALIAVVAVAAVGAAIFLATKKKPSAPVDTAQVIVAVYRLNYQVAAHLSLSVTCFVAILHSKKIGPTKVYPSLVAGYKKEANECQILRT</sequence>
<feature type="region of interest" description="Disordered" evidence="1">
    <location>
        <begin position="273"/>
        <end position="292"/>
    </location>
</feature>
<accession>K0RT24</accession>
<feature type="region of interest" description="Disordered" evidence="1">
    <location>
        <begin position="77"/>
        <end position="128"/>
    </location>
</feature>